<dbReference type="Pfam" id="PF01844">
    <property type="entry name" value="HNH"/>
    <property type="match status" value="1"/>
</dbReference>
<dbReference type="RefSeq" id="WP_154764397.1">
    <property type="nucleotide sequence ID" value="NZ_WMBT01000003.1"/>
</dbReference>
<accession>A0A6L6HRF0</accession>
<evidence type="ECO:0000313" key="3">
    <source>
        <dbReference type="Proteomes" id="UP000481417"/>
    </source>
</evidence>
<comment type="caution">
    <text evidence="2">The sequence shown here is derived from an EMBL/GenBank/DDBJ whole genome shotgun (WGS) entry which is preliminary data.</text>
</comment>
<dbReference type="GO" id="GO:0003676">
    <property type="term" value="F:nucleic acid binding"/>
    <property type="evidence" value="ECO:0007669"/>
    <property type="project" value="InterPro"/>
</dbReference>
<proteinExistence type="predicted"/>
<dbReference type="Proteomes" id="UP000481417">
    <property type="component" value="Unassembled WGS sequence"/>
</dbReference>
<name>A0A6L6HRF0_9RHOB</name>
<dbReference type="GO" id="GO:0008270">
    <property type="term" value="F:zinc ion binding"/>
    <property type="evidence" value="ECO:0007669"/>
    <property type="project" value="InterPro"/>
</dbReference>
<feature type="domain" description="HNH nuclease" evidence="1">
    <location>
        <begin position="54"/>
        <end position="105"/>
    </location>
</feature>
<evidence type="ECO:0000259" key="1">
    <source>
        <dbReference type="SMART" id="SM00507"/>
    </source>
</evidence>
<sequence length="123" mass="14081">MPFKAPRICSCGKVVPAGVKCECQKARKRASDKTYDAKRPSARQRGYDKAWERASKLFLSRRENRRCVVCGEPATVVDHRIAFKGDDALRMDPANWQPMCRPCNSRKNVRAEGGFGRHRREDQ</sequence>
<dbReference type="CDD" id="cd00085">
    <property type="entry name" value="HNHc"/>
    <property type="match status" value="1"/>
</dbReference>
<organism evidence="2 3">
    <name type="scientific">Paracoccus lichenicola</name>
    <dbReference type="NCBI Taxonomy" id="2665644"/>
    <lineage>
        <taxon>Bacteria</taxon>
        <taxon>Pseudomonadati</taxon>
        <taxon>Pseudomonadota</taxon>
        <taxon>Alphaproteobacteria</taxon>
        <taxon>Rhodobacterales</taxon>
        <taxon>Paracoccaceae</taxon>
        <taxon>Paracoccus</taxon>
    </lineage>
</organism>
<gene>
    <name evidence="2" type="ORF">GIY56_06130</name>
</gene>
<keyword evidence="2" id="KW-0540">Nuclease</keyword>
<dbReference type="Gene3D" id="1.10.30.50">
    <property type="match status" value="1"/>
</dbReference>
<evidence type="ECO:0000313" key="2">
    <source>
        <dbReference type="EMBL" id="MTD99857.1"/>
    </source>
</evidence>
<protein>
    <submittedName>
        <fullName evidence="2">Endonuclease</fullName>
    </submittedName>
</protein>
<dbReference type="GO" id="GO:0004519">
    <property type="term" value="F:endonuclease activity"/>
    <property type="evidence" value="ECO:0007669"/>
    <property type="project" value="UniProtKB-KW"/>
</dbReference>
<dbReference type="SMART" id="SM00507">
    <property type="entry name" value="HNHc"/>
    <property type="match status" value="1"/>
</dbReference>
<dbReference type="InterPro" id="IPR003615">
    <property type="entry name" value="HNH_nuc"/>
</dbReference>
<reference evidence="2 3" key="1">
    <citation type="submission" date="2019-11" db="EMBL/GenBank/DDBJ databases">
        <authorList>
            <person name="Lang L."/>
        </authorList>
    </citation>
    <scope>NUCLEOTIDE SEQUENCE [LARGE SCALE GENOMIC DNA]</scope>
    <source>
        <strain evidence="2 3">YIM 132242</strain>
    </source>
</reference>
<keyword evidence="2" id="KW-0255">Endonuclease</keyword>
<dbReference type="AlphaFoldDB" id="A0A6L6HRF0"/>
<keyword evidence="2" id="KW-0378">Hydrolase</keyword>
<dbReference type="EMBL" id="WMBT01000003">
    <property type="protein sequence ID" value="MTD99857.1"/>
    <property type="molecule type" value="Genomic_DNA"/>
</dbReference>
<dbReference type="InterPro" id="IPR002711">
    <property type="entry name" value="HNH"/>
</dbReference>
<keyword evidence="3" id="KW-1185">Reference proteome</keyword>